<evidence type="ECO:0000256" key="1">
    <source>
        <dbReference type="SAM" id="SignalP"/>
    </source>
</evidence>
<dbReference type="EMBL" id="SBJO01000311">
    <property type="protein sequence ID" value="KAF9761544.1"/>
    <property type="molecule type" value="Genomic_DNA"/>
</dbReference>
<feature type="chain" id="PRO_5040279679" evidence="1">
    <location>
        <begin position="19"/>
        <end position="491"/>
    </location>
</feature>
<dbReference type="AlphaFoldDB" id="A0A9P6GXF3"/>
<name>A0A9P6GXF3_9MICR</name>
<evidence type="ECO:0000313" key="2">
    <source>
        <dbReference type="EMBL" id="KAF9761544.1"/>
    </source>
</evidence>
<protein>
    <submittedName>
        <fullName evidence="2">Uncharacterized protein</fullName>
    </submittedName>
</protein>
<keyword evidence="1" id="KW-0732">Signal</keyword>
<keyword evidence="3" id="KW-1185">Reference proteome</keyword>
<feature type="signal peptide" evidence="1">
    <location>
        <begin position="1"/>
        <end position="18"/>
    </location>
</feature>
<gene>
    <name evidence="2" type="ORF">NGRA_2574</name>
</gene>
<organism evidence="2 3">
    <name type="scientific">Nosema granulosis</name>
    <dbReference type="NCBI Taxonomy" id="83296"/>
    <lineage>
        <taxon>Eukaryota</taxon>
        <taxon>Fungi</taxon>
        <taxon>Fungi incertae sedis</taxon>
        <taxon>Microsporidia</taxon>
        <taxon>Nosematidae</taxon>
        <taxon>Nosema</taxon>
    </lineage>
</organism>
<accession>A0A9P6GXF3</accession>
<comment type="caution">
    <text evidence="2">The sequence shown here is derived from an EMBL/GenBank/DDBJ whole genome shotgun (WGS) entry which is preliminary data.</text>
</comment>
<evidence type="ECO:0000313" key="3">
    <source>
        <dbReference type="Proteomes" id="UP000740883"/>
    </source>
</evidence>
<dbReference type="Proteomes" id="UP000740883">
    <property type="component" value="Unassembled WGS sequence"/>
</dbReference>
<proteinExistence type="predicted"/>
<reference evidence="2 3" key="1">
    <citation type="journal article" date="2020" name="Genome Biol. Evol.">
        <title>Comparative genomics of strictly vertically transmitted, feminizing microsporidia endosymbionts of amphipod crustaceans.</title>
        <authorList>
            <person name="Cormier A."/>
            <person name="Chebbi M.A."/>
            <person name="Giraud I."/>
            <person name="Wattier R."/>
            <person name="Teixeira M."/>
            <person name="Gilbert C."/>
            <person name="Rigaud T."/>
            <person name="Cordaux R."/>
        </authorList>
    </citation>
    <scope>NUCLEOTIDE SEQUENCE [LARGE SCALE GENOMIC DNA]</scope>
    <source>
        <strain evidence="2 3">Ou3-Ou53</strain>
    </source>
</reference>
<sequence length="491" mass="58306">MRNLLYYALFTCILLALGDNPYFYDKALENATYNCVSDCFKTLYKPINRITIDKRAVYRVKSVVFLDFDPCLRRFIVGIDDKPNYWKIFYYKEEHRNPIVEKDLKEFVLWAISNIKEIIKEEEVYIYFTISKNQSFNNYLYETVETFSTIIRDTLQKELPLFIDIKYHPEDLETFIGTKHNVYNGCLETLSISLEHDNYIFMVFLHNYFFNKVKEQLRETINELQDKQIEDCARKYLNKSLKEASEQEMNDLFVLSMFDNLRDSLENNKISSFQEKLLIKIVKYFINKKDFQKYFFKFFDKNSKSSIYINNVKKVLKIFETEKAYDLKEIGLDFLNEESIGISQKILLYLNNTDEKGLKSGKFIADILVFLSYDIDTLSKILLSKNIKQNNDEKHLRKSLLDQAQKYWMGWIDSYIKYTQGEIEDNHSSLICDFESLRNSCIAFAVDNNLRENVVSSYFVEMADIYFKKYSFGCVAGNERTRSPGLPSFKY</sequence>